<comment type="caution">
    <text evidence="1">The sequence shown here is derived from an EMBL/GenBank/DDBJ whole genome shotgun (WGS) entry which is preliminary data.</text>
</comment>
<dbReference type="EMBL" id="PVNG01000030">
    <property type="protein sequence ID" value="PRX52875.1"/>
    <property type="molecule type" value="Genomic_DNA"/>
</dbReference>
<proteinExistence type="predicted"/>
<dbReference type="Proteomes" id="UP000238312">
    <property type="component" value="Unassembled WGS sequence"/>
</dbReference>
<evidence type="ECO:0000313" key="2">
    <source>
        <dbReference type="Proteomes" id="UP000238312"/>
    </source>
</evidence>
<name>A0A2T0M621_9ACTN</name>
<protein>
    <submittedName>
        <fullName evidence="1">Uncharacterized protein</fullName>
    </submittedName>
</protein>
<sequence>MERVPTLHSVGALFLHFRTLFGLLHLSHKEDAPKFSDMDCWDLVGGDPDPSRLL</sequence>
<organism evidence="1 2">
    <name type="scientific">Nonomuraea fuscirosea</name>
    <dbReference type="NCBI Taxonomy" id="1291556"/>
    <lineage>
        <taxon>Bacteria</taxon>
        <taxon>Bacillati</taxon>
        <taxon>Actinomycetota</taxon>
        <taxon>Actinomycetes</taxon>
        <taxon>Streptosporangiales</taxon>
        <taxon>Streptosporangiaceae</taxon>
        <taxon>Nonomuraea</taxon>
    </lineage>
</organism>
<evidence type="ECO:0000313" key="1">
    <source>
        <dbReference type="EMBL" id="PRX52875.1"/>
    </source>
</evidence>
<keyword evidence="2" id="KW-1185">Reference proteome</keyword>
<dbReference type="AlphaFoldDB" id="A0A2T0M621"/>
<reference evidence="1 2" key="1">
    <citation type="submission" date="2018-03" db="EMBL/GenBank/DDBJ databases">
        <title>Genomic Encyclopedia of Type Strains, Phase III (KMG-III): the genomes of soil and plant-associated and newly described type strains.</title>
        <authorList>
            <person name="Whitman W."/>
        </authorList>
    </citation>
    <scope>NUCLEOTIDE SEQUENCE [LARGE SCALE GENOMIC DNA]</scope>
    <source>
        <strain evidence="1 2">CGMCC 4.7104</strain>
    </source>
</reference>
<accession>A0A2T0M621</accession>
<gene>
    <name evidence="1" type="ORF">B0I32_130150</name>
</gene>